<sequence length="59" mass="6178">MAELRAAVVLFVAWGLTIIAVVSVPLILEAGGTAYRWGVLGGSVVLAAVCWTAVARRPR</sequence>
<protein>
    <recommendedName>
        <fullName evidence="4">DUF2530 domain-containing protein</fullName>
    </recommendedName>
</protein>
<keyword evidence="3" id="KW-1185">Reference proteome</keyword>
<comment type="caution">
    <text evidence="2">The sequence shown here is derived from an EMBL/GenBank/DDBJ whole genome shotgun (WGS) entry which is preliminary data.</text>
</comment>
<keyword evidence="1" id="KW-0472">Membrane</keyword>
<accession>A0ABX1IW37</accession>
<dbReference type="Proteomes" id="UP000715441">
    <property type="component" value="Unassembled WGS sequence"/>
</dbReference>
<name>A0ABX1IW37_9PSEU</name>
<feature type="transmembrane region" description="Helical" evidence="1">
    <location>
        <begin position="7"/>
        <end position="28"/>
    </location>
</feature>
<keyword evidence="1" id="KW-1133">Transmembrane helix</keyword>
<feature type="transmembrane region" description="Helical" evidence="1">
    <location>
        <begin position="34"/>
        <end position="54"/>
    </location>
</feature>
<reference evidence="2 3" key="1">
    <citation type="submission" date="2020-04" db="EMBL/GenBank/DDBJ databases">
        <title>Novel species.</title>
        <authorList>
            <person name="Teo W.F.A."/>
            <person name="Lipun K."/>
            <person name="Srisuk N."/>
            <person name="Duangmal K."/>
        </authorList>
    </citation>
    <scope>NUCLEOTIDE SEQUENCE [LARGE SCALE GENOMIC DNA]</scope>
    <source>
        <strain evidence="2 3">K13G38</strain>
    </source>
</reference>
<evidence type="ECO:0000313" key="2">
    <source>
        <dbReference type="EMBL" id="NKQ51694.1"/>
    </source>
</evidence>
<proteinExistence type="predicted"/>
<keyword evidence="1" id="KW-0812">Transmembrane</keyword>
<evidence type="ECO:0000313" key="3">
    <source>
        <dbReference type="Proteomes" id="UP000715441"/>
    </source>
</evidence>
<evidence type="ECO:0008006" key="4">
    <source>
        <dbReference type="Google" id="ProtNLM"/>
    </source>
</evidence>
<evidence type="ECO:0000256" key="1">
    <source>
        <dbReference type="SAM" id="Phobius"/>
    </source>
</evidence>
<organism evidence="2 3">
    <name type="scientific">Amycolatopsis acididurans</name>
    <dbReference type="NCBI Taxonomy" id="2724524"/>
    <lineage>
        <taxon>Bacteria</taxon>
        <taxon>Bacillati</taxon>
        <taxon>Actinomycetota</taxon>
        <taxon>Actinomycetes</taxon>
        <taxon>Pseudonocardiales</taxon>
        <taxon>Pseudonocardiaceae</taxon>
        <taxon>Amycolatopsis</taxon>
    </lineage>
</organism>
<dbReference type="EMBL" id="JAAXLS010000001">
    <property type="protein sequence ID" value="NKQ51694.1"/>
    <property type="molecule type" value="Genomic_DNA"/>
</dbReference>
<gene>
    <name evidence="2" type="ORF">HFP15_02225</name>
</gene>
<dbReference type="RefSeq" id="WP_168510788.1">
    <property type="nucleotide sequence ID" value="NZ_JAAXLS010000001.1"/>
</dbReference>